<dbReference type="Proteomes" id="UP000198635">
    <property type="component" value="Unassembled WGS sequence"/>
</dbReference>
<dbReference type="PANTHER" id="PTHR12411">
    <property type="entry name" value="CYSTEINE PROTEASE FAMILY C1-RELATED"/>
    <property type="match status" value="1"/>
</dbReference>
<dbReference type="InterPro" id="IPR000668">
    <property type="entry name" value="Peptidase_C1A_C"/>
</dbReference>
<name>A0A1I3R416_9BACT</name>
<sequence>MSLTPAFPPPSRGRRPFLLFLFLIMLFPGGGFAWAEMPALPNAFDLRDVGGRAYIGPVKNQGLMGTCYAFGAVAAAESTYNRSMGLYDERGVRFSESFIIWSLSPYYEGFGPYSGADFDYDELQALVDYGLPTEEEFPYATSPPKDLHWDAERVRFGSWHRIPANDIETMKHVIQTFGAIDAAVYVEDAFINHEGGVFSDAYSSPLTSVEYHTPTNHAISLIGWDDNAGGEGQGAWILRNSWGPSWGTDGYMLIDYTSAAVATSGIYLVYGDWTGEDFRLENTADIDAVLEYSGHQPVARGIYEWGGNGAFIGNTAQIRSEAAVDSGSPHVHGIFLWAGDESVVANGGVVTARAFTDEGQATAYGICMQGRDVVNAGEVSAFAGSLNDGRVTAYGVRQFGFDGDATFDNTGSILAEARTGSGWAYGYFGNRIGRAVNSGQILANATDLAVGLLVEDTARVVNSGGISAEAGAGTADGALIQGAILTNDGHIGAVGAEKARGMYGTEGSVFSNSGTVSAFSESGRAVGVELWGSTLQNTGTGVISAETDSGTAYGIVASQGSVVVNNGHVIGDSVFSSGSTLGGGGVFTGDVRNLSGVVAPGNSIGVITVDGDYRQDAGGLLILEFGRGQHDVLDVSGQAYLDGGLQLRLVDYLAGGTYPVLTSSGLEGVFSSIASPAVLTTELSGSSSGLDLILTRNAYASLAAGSGQRSVGAALDRFRLDATGDMGAALLGIDNMDLGDLRAALADMAPGIHAATRRALVDLSLLETETILGRLEEQAFRMSEPCSNATAEQGAGQWAFWGSVSGAVGARDSDGVVPGLETQTTNSFLGAEKSGGHWTTGATFALLNHVMDGDGDANRAEVTSVRGYVHSLWRRHPGEGGPYVAASLGGGRSRIVTTRDVAFMDSTADARHWAHDASLGLGVGHVVTGQGWRILPYARLAGLYLHEDAVDEKDAAPMDLDIASEDIFSIHSSAGLRAGRLIPLDGASLFPEARIQWTHALISDGEEIQARFDGYDSDFAIDSDFTRDRLLLGAGLTLAAKGLRGEMRYEYSTSDGGEIAEHHVGVKVEFRF</sequence>
<dbReference type="EMBL" id="FORX01000003">
    <property type="protein sequence ID" value="SFJ41088.1"/>
    <property type="molecule type" value="Genomic_DNA"/>
</dbReference>
<dbReference type="InterPro" id="IPR038765">
    <property type="entry name" value="Papain-like_cys_pep_sf"/>
</dbReference>
<dbReference type="PROSITE" id="PS00139">
    <property type="entry name" value="THIOL_PROTEASE_CYS"/>
    <property type="match status" value="1"/>
</dbReference>
<keyword evidence="4" id="KW-1185">Reference proteome</keyword>
<dbReference type="Gene3D" id="3.90.70.10">
    <property type="entry name" value="Cysteine proteinases"/>
    <property type="match status" value="1"/>
</dbReference>
<dbReference type="AlphaFoldDB" id="A0A1I3R416"/>
<evidence type="ECO:0000313" key="4">
    <source>
        <dbReference type="Proteomes" id="UP000198635"/>
    </source>
</evidence>
<dbReference type="PROSITE" id="PS51208">
    <property type="entry name" value="AUTOTRANSPORTER"/>
    <property type="match status" value="1"/>
</dbReference>
<dbReference type="GO" id="GO:0006508">
    <property type="term" value="P:proteolysis"/>
    <property type="evidence" value="ECO:0007669"/>
    <property type="project" value="UniProtKB-KW"/>
</dbReference>
<evidence type="ECO:0000256" key="1">
    <source>
        <dbReference type="ARBA" id="ARBA00008455"/>
    </source>
</evidence>
<dbReference type="InterPro" id="IPR005546">
    <property type="entry name" value="Autotransporte_beta"/>
</dbReference>
<keyword evidence="3" id="KW-0378">Hydrolase</keyword>
<proteinExistence type="inferred from homology"/>
<gene>
    <name evidence="3" type="ORF">SAMN04488082_10320</name>
</gene>
<dbReference type="SMART" id="SM00645">
    <property type="entry name" value="Pept_C1"/>
    <property type="match status" value="1"/>
</dbReference>
<dbReference type="InterPro" id="IPR000169">
    <property type="entry name" value="Pept_cys_AS"/>
</dbReference>
<reference evidence="4" key="1">
    <citation type="submission" date="2016-10" db="EMBL/GenBank/DDBJ databases">
        <authorList>
            <person name="Varghese N."/>
            <person name="Submissions S."/>
        </authorList>
    </citation>
    <scope>NUCLEOTIDE SEQUENCE [LARGE SCALE GENOMIC DNA]</scope>
    <source>
        <strain evidence="4">DSM 5918</strain>
    </source>
</reference>
<dbReference type="SUPFAM" id="SSF103515">
    <property type="entry name" value="Autotransporter"/>
    <property type="match status" value="1"/>
</dbReference>
<evidence type="ECO:0000313" key="3">
    <source>
        <dbReference type="EMBL" id="SFJ41088.1"/>
    </source>
</evidence>
<evidence type="ECO:0000259" key="2">
    <source>
        <dbReference type="PROSITE" id="PS51208"/>
    </source>
</evidence>
<dbReference type="InterPro" id="IPR039417">
    <property type="entry name" value="Peptidase_C1A_papain-like"/>
</dbReference>
<dbReference type="GO" id="GO:0008234">
    <property type="term" value="F:cysteine-type peptidase activity"/>
    <property type="evidence" value="ECO:0007669"/>
    <property type="project" value="InterPro"/>
</dbReference>
<dbReference type="Gene3D" id="2.40.128.130">
    <property type="entry name" value="Autotransporter beta-domain"/>
    <property type="match status" value="1"/>
</dbReference>
<feature type="domain" description="Autotransporter" evidence="2">
    <location>
        <begin position="793"/>
        <end position="1072"/>
    </location>
</feature>
<dbReference type="SUPFAM" id="SSF54001">
    <property type="entry name" value="Cysteine proteinases"/>
    <property type="match status" value="1"/>
</dbReference>
<dbReference type="Pfam" id="PF00112">
    <property type="entry name" value="Peptidase_C1"/>
    <property type="match status" value="1"/>
</dbReference>
<keyword evidence="3" id="KW-0645">Protease</keyword>
<dbReference type="CDD" id="cd02248">
    <property type="entry name" value="Peptidase_C1A"/>
    <property type="match status" value="1"/>
</dbReference>
<protein>
    <submittedName>
        <fullName evidence="3">Papain family cysteine protease</fullName>
    </submittedName>
</protein>
<comment type="similarity">
    <text evidence="1">Belongs to the peptidase C1 family.</text>
</comment>
<dbReference type="STRING" id="52560.SAMN04488082_10320"/>
<dbReference type="Pfam" id="PF03797">
    <property type="entry name" value="Autotransporter"/>
    <property type="match status" value="1"/>
</dbReference>
<dbReference type="SMART" id="SM00869">
    <property type="entry name" value="Autotransporter"/>
    <property type="match status" value="1"/>
</dbReference>
<organism evidence="3 4">
    <name type="scientific">Desulfomicrobium apsheronum</name>
    <dbReference type="NCBI Taxonomy" id="52560"/>
    <lineage>
        <taxon>Bacteria</taxon>
        <taxon>Pseudomonadati</taxon>
        <taxon>Thermodesulfobacteriota</taxon>
        <taxon>Desulfovibrionia</taxon>
        <taxon>Desulfovibrionales</taxon>
        <taxon>Desulfomicrobiaceae</taxon>
        <taxon>Desulfomicrobium</taxon>
    </lineage>
</organism>
<accession>A0A1I3R416</accession>
<dbReference type="InterPro" id="IPR036709">
    <property type="entry name" value="Autotransporte_beta_dom_sf"/>
</dbReference>
<dbReference type="InterPro" id="IPR013128">
    <property type="entry name" value="Peptidase_C1A"/>
</dbReference>